<evidence type="ECO:0000313" key="1">
    <source>
        <dbReference type="EMBL" id="QQK08540.1"/>
    </source>
</evidence>
<evidence type="ECO:0000313" key="2">
    <source>
        <dbReference type="Proteomes" id="UP000595814"/>
    </source>
</evidence>
<dbReference type="Proteomes" id="UP000595814">
    <property type="component" value="Chromosome"/>
</dbReference>
<keyword evidence="2" id="KW-1185">Reference proteome</keyword>
<reference evidence="1 2" key="1">
    <citation type="journal article" date="2022" name="Int. J. Syst. Evol. Microbiol.">
        <title>Miniphocaeibacter halophilus sp. nov., an ammonium-tolerant acetate-producing bacterium isolated from a biogas system.</title>
        <authorList>
            <person name="Schnurer A."/>
            <person name="Singh A."/>
            <person name="Bi S."/>
            <person name="Qiao W."/>
            <person name="Westerholm M."/>
        </authorList>
    </citation>
    <scope>NUCLEOTIDE SEQUENCE [LARGE SCALE GENOMIC DNA]</scope>
    <source>
        <strain evidence="1 2">AMB_01</strain>
    </source>
</reference>
<name>A0AC61MS87_9FIRM</name>
<gene>
    <name evidence="1" type="ORF">JFY71_03100</name>
</gene>
<protein>
    <submittedName>
        <fullName evidence="1">Nitroreductase family protein</fullName>
    </submittedName>
</protein>
<accession>A0AC61MS87</accession>
<dbReference type="EMBL" id="CP066744">
    <property type="protein sequence ID" value="QQK08540.1"/>
    <property type="molecule type" value="Genomic_DNA"/>
</dbReference>
<organism evidence="1 2">
    <name type="scientific">Miniphocaeibacter halophilus</name>
    <dbReference type="NCBI Taxonomy" id="2931922"/>
    <lineage>
        <taxon>Bacteria</taxon>
        <taxon>Bacillati</taxon>
        <taxon>Bacillota</taxon>
        <taxon>Tissierellia</taxon>
        <taxon>Tissierellales</taxon>
        <taxon>Peptoniphilaceae</taxon>
        <taxon>Miniphocaeibacter</taxon>
    </lineage>
</organism>
<proteinExistence type="predicted"/>
<sequence length="171" mass="19411">MNNLFLNRRSVRKFKDRKVEEEKINKILEITLTAPSGRNRKPWDIIVVNKRELINKIADARPEAISFLKTAPLAMVVVMDLESGTAIADGAIIASYIQLAAELEGLNTCWGHAFEKINLKGENVEEKIREVLNIPENKNILCTIGIGYGDEDKEPHDIKNLPMNKVHFNKY</sequence>